<dbReference type="InterPro" id="IPR001810">
    <property type="entry name" value="F-box_dom"/>
</dbReference>
<evidence type="ECO:0000259" key="1">
    <source>
        <dbReference type="Pfam" id="PF12937"/>
    </source>
</evidence>
<reference evidence="3" key="1">
    <citation type="journal article" date="2014" name="Proc. Natl. Acad. Sci. U.S.A.">
        <title>Extensive sampling of basidiomycete genomes demonstrates inadequacy of the white-rot/brown-rot paradigm for wood decay fungi.</title>
        <authorList>
            <person name="Riley R."/>
            <person name="Salamov A.A."/>
            <person name="Brown D.W."/>
            <person name="Nagy L.G."/>
            <person name="Floudas D."/>
            <person name="Held B.W."/>
            <person name="Levasseur A."/>
            <person name="Lombard V."/>
            <person name="Morin E."/>
            <person name="Otillar R."/>
            <person name="Lindquist E.A."/>
            <person name="Sun H."/>
            <person name="LaButti K.M."/>
            <person name="Schmutz J."/>
            <person name="Jabbour D."/>
            <person name="Luo H."/>
            <person name="Baker S.E."/>
            <person name="Pisabarro A.G."/>
            <person name="Walton J.D."/>
            <person name="Blanchette R.A."/>
            <person name="Henrissat B."/>
            <person name="Martin F."/>
            <person name="Cullen D."/>
            <person name="Hibbett D.S."/>
            <person name="Grigoriev I.V."/>
        </authorList>
    </citation>
    <scope>NUCLEOTIDE SEQUENCE [LARGE SCALE GENOMIC DNA]</scope>
    <source>
        <strain evidence="3">CBS 339.88</strain>
    </source>
</reference>
<dbReference type="InterPro" id="IPR032675">
    <property type="entry name" value="LRR_dom_sf"/>
</dbReference>
<dbReference type="Pfam" id="PF12937">
    <property type="entry name" value="F-box-like"/>
    <property type="match status" value="1"/>
</dbReference>
<evidence type="ECO:0000313" key="3">
    <source>
        <dbReference type="Proteomes" id="UP000027222"/>
    </source>
</evidence>
<evidence type="ECO:0000313" key="2">
    <source>
        <dbReference type="EMBL" id="KDR85147.1"/>
    </source>
</evidence>
<protein>
    <recommendedName>
        <fullName evidence="1">F-box domain-containing protein</fullName>
    </recommendedName>
</protein>
<dbReference type="EMBL" id="KL142367">
    <property type="protein sequence ID" value="KDR85147.1"/>
    <property type="molecule type" value="Genomic_DNA"/>
</dbReference>
<accession>A0A067TS46</accession>
<dbReference type="OrthoDB" id="3156934at2759"/>
<dbReference type="InterPro" id="IPR036047">
    <property type="entry name" value="F-box-like_dom_sf"/>
</dbReference>
<dbReference type="AlphaFoldDB" id="A0A067TS46"/>
<name>A0A067TS46_GALM3</name>
<dbReference type="Proteomes" id="UP000027222">
    <property type="component" value="Unassembled WGS sequence"/>
</dbReference>
<organism evidence="2 3">
    <name type="scientific">Galerina marginata (strain CBS 339.88)</name>
    <dbReference type="NCBI Taxonomy" id="685588"/>
    <lineage>
        <taxon>Eukaryota</taxon>
        <taxon>Fungi</taxon>
        <taxon>Dikarya</taxon>
        <taxon>Basidiomycota</taxon>
        <taxon>Agaricomycotina</taxon>
        <taxon>Agaricomycetes</taxon>
        <taxon>Agaricomycetidae</taxon>
        <taxon>Agaricales</taxon>
        <taxon>Agaricineae</taxon>
        <taxon>Strophariaceae</taxon>
        <taxon>Galerina</taxon>
    </lineage>
</organism>
<dbReference type="SUPFAM" id="SSF52047">
    <property type="entry name" value="RNI-like"/>
    <property type="match status" value="1"/>
</dbReference>
<sequence>MAKRARKDGPLLQLVNDNMNMQDAFLIIDKEVSKHENEIVTLWKRRNTFAPVSRLPPEMLCRIFYFASQDLERGPLHWIKVSHVCHEWRDVAVNSPSLWTNLPLSNARWTEEMLSRSRMADLTVTGDFLTPYYRKFPTETISSALRQASRIRHLSLKVTYPDVIQGLLSELPQCAPNLESLCIHQASTTEYCEILENVLCQADRLHRLEITGCKINWDCHLWSSLTSLKIHNTPPTSKPTTTQLWNAFKRMPNLESMDLQRTLPMPEDSPQPREKLFFAHLQKLTVISSTPEVQMLLEGISFRPTVVIKLECNTAITSDLDFTRVLSSISSLLSSSAKFEGMNIRTLEVSMPSGLGTANGLLVRASTILASHHQMSYIIPNVELLLSKQMVWTTTMRDKTLMDVCGALPLKNLVGLHLESNAIFTPHTLAEAVGTLPQLRSMYTVGRNIRMFIQALQETQNLTTSTNPGLYFRALHSIFLRDVIFGEDITMQAVQDCLIWRYECGVEVLKLKLEECYQIAEDDVSLLGDIIVDLEWDGLELGLTEEEEEEDYDVEYDEYSSDSDHYNPYLFF</sequence>
<dbReference type="SUPFAM" id="SSF81383">
    <property type="entry name" value="F-box domain"/>
    <property type="match status" value="1"/>
</dbReference>
<gene>
    <name evidence="2" type="ORF">GALMADRAFT_260847</name>
</gene>
<keyword evidence="3" id="KW-1185">Reference proteome</keyword>
<feature type="domain" description="F-box" evidence="1">
    <location>
        <begin position="53"/>
        <end position="102"/>
    </location>
</feature>
<proteinExistence type="predicted"/>
<dbReference type="Gene3D" id="1.20.1280.50">
    <property type="match status" value="1"/>
</dbReference>
<dbReference type="Gene3D" id="3.80.10.10">
    <property type="entry name" value="Ribonuclease Inhibitor"/>
    <property type="match status" value="1"/>
</dbReference>
<dbReference type="STRING" id="685588.A0A067TS46"/>
<dbReference type="HOGENOM" id="CLU_024199_2_3_1"/>